<feature type="region of interest" description="Disordered" evidence="1">
    <location>
        <begin position="214"/>
        <end position="233"/>
    </location>
</feature>
<keyword evidence="2" id="KW-0812">Transmembrane</keyword>
<protein>
    <submittedName>
        <fullName evidence="4">Putative phosphoribosyltransferase</fullName>
    </submittedName>
</protein>
<keyword evidence="4" id="KW-0808">Transferase</keyword>
<dbReference type="Pfam" id="PF00156">
    <property type="entry name" value="Pribosyltran"/>
    <property type="match status" value="1"/>
</dbReference>
<feature type="transmembrane region" description="Helical" evidence="2">
    <location>
        <begin position="277"/>
        <end position="299"/>
    </location>
</feature>
<dbReference type="GO" id="GO:0016757">
    <property type="term" value="F:glycosyltransferase activity"/>
    <property type="evidence" value="ECO:0007669"/>
    <property type="project" value="UniProtKB-KW"/>
</dbReference>
<dbReference type="CDD" id="cd06223">
    <property type="entry name" value="PRTases_typeI"/>
    <property type="match status" value="1"/>
</dbReference>
<accession>A0A839EBY3</accession>
<dbReference type="EMBL" id="JACGWX010000002">
    <property type="protein sequence ID" value="MBA8847754.1"/>
    <property type="molecule type" value="Genomic_DNA"/>
</dbReference>
<evidence type="ECO:0000313" key="5">
    <source>
        <dbReference type="Proteomes" id="UP000585905"/>
    </source>
</evidence>
<dbReference type="Gene3D" id="3.30.1310.20">
    <property type="entry name" value="PRTase-like"/>
    <property type="match status" value="1"/>
</dbReference>
<dbReference type="InterPro" id="IPR029057">
    <property type="entry name" value="PRTase-like"/>
</dbReference>
<feature type="transmembrane region" description="Helical" evidence="2">
    <location>
        <begin position="248"/>
        <end position="271"/>
    </location>
</feature>
<feature type="compositionally biased region" description="Basic and acidic residues" evidence="1">
    <location>
        <begin position="214"/>
        <end position="227"/>
    </location>
</feature>
<keyword evidence="5" id="KW-1185">Reference proteome</keyword>
<proteinExistence type="predicted"/>
<organism evidence="4 5">
    <name type="scientific">Microcella alkalica</name>
    <dbReference type="NCBI Taxonomy" id="355930"/>
    <lineage>
        <taxon>Bacteria</taxon>
        <taxon>Bacillati</taxon>
        <taxon>Actinomycetota</taxon>
        <taxon>Actinomycetes</taxon>
        <taxon>Micrococcales</taxon>
        <taxon>Microbacteriaceae</taxon>
        <taxon>Microcella</taxon>
    </lineage>
</organism>
<sequence>MFRDRLDAGAELADELLRIRLDRPVVLALPRGGVPVAAVVARALGAPLDLVVVRKLGSPDQPEYAMGAIAEGGVRVLDASTIRLLAVSDADIAAVESAERAELARRVERYRRGRPPLDLTGREAVVVDDGLATGATARAACLSARARGAARVVLAVPCAPADVADRVPEADEVVCPVRAAAFFAVGQFYACFDQVDDADVLRALDEAGPSAASEWREAMSEQRREEPDPWEVDPTLMRNQASLTTSEGTVWVAAAAVTSVLVVGMLIALWWRLDAPLALLGALATAVLMLAMIIVRYAVRSRRSRLVTLAALFWLMVLADLAIVLVVAIGP</sequence>
<feature type="domain" description="Phosphoribosyltransferase" evidence="3">
    <location>
        <begin position="7"/>
        <end position="162"/>
    </location>
</feature>
<dbReference type="Proteomes" id="UP000585905">
    <property type="component" value="Unassembled WGS sequence"/>
</dbReference>
<evidence type="ECO:0000259" key="3">
    <source>
        <dbReference type="Pfam" id="PF00156"/>
    </source>
</evidence>
<dbReference type="Gene3D" id="3.40.50.2020">
    <property type="match status" value="1"/>
</dbReference>
<dbReference type="AlphaFoldDB" id="A0A839EBY3"/>
<evidence type="ECO:0000256" key="1">
    <source>
        <dbReference type="SAM" id="MobiDB-lite"/>
    </source>
</evidence>
<name>A0A839EBY3_9MICO</name>
<keyword evidence="2" id="KW-0472">Membrane</keyword>
<keyword evidence="4" id="KW-0328">Glycosyltransferase</keyword>
<gene>
    <name evidence="4" type="ORF">FHX53_001339</name>
</gene>
<keyword evidence="2" id="KW-1133">Transmembrane helix</keyword>
<dbReference type="RefSeq" id="WP_182490543.1">
    <property type="nucleotide sequence ID" value="NZ_BAAAOV010000005.1"/>
</dbReference>
<dbReference type="InterPro" id="IPR000836">
    <property type="entry name" value="PRTase_dom"/>
</dbReference>
<evidence type="ECO:0000313" key="4">
    <source>
        <dbReference type="EMBL" id="MBA8847754.1"/>
    </source>
</evidence>
<dbReference type="SUPFAM" id="SSF53271">
    <property type="entry name" value="PRTase-like"/>
    <property type="match status" value="1"/>
</dbReference>
<feature type="transmembrane region" description="Helical" evidence="2">
    <location>
        <begin position="306"/>
        <end position="329"/>
    </location>
</feature>
<comment type="caution">
    <text evidence="4">The sequence shown here is derived from an EMBL/GenBank/DDBJ whole genome shotgun (WGS) entry which is preliminary data.</text>
</comment>
<evidence type="ECO:0000256" key="2">
    <source>
        <dbReference type="SAM" id="Phobius"/>
    </source>
</evidence>
<reference evidence="4 5" key="1">
    <citation type="submission" date="2020-07" db="EMBL/GenBank/DDBJ databases">
        <title>Sequencing the genomes of 1000 actinobacteria strains.</title>
        <authorList>
            <person name="Klenk H.-P."/>
        </authorList>
    </citation>
    <scope>NUCLEOTIDE SEQUENCE [LARGE SCALE GENOMIC DNA]</scope>
    <source>
        <strain evidence="4 5">DSM 19663</strain>
    </source>
</reference>